<dbReference type="InterPro" id="IPR002937">
    <property type="entry name" value="Amino_oxidase"/>
</dbReference>
<dbReference type="InterPro" id="IPR017853">
    <property type="entry name" value="GH"/>
</dbReference>
<feature type="domain" description="Amine oxidase" evidence="2">
    <location>
        <begin position="1045"/>
        <end position="1282"/>
    </location>
</feature>
<dbReference type="GO" id="GO:0008767">
    <property type="term" value="F:UDP-galactopyranose mutase activity"/>
    <property type="evidence" value="ECO:0007669"/>
    <property type="project" value="TreeGrafter"/>
</dbReference>
<organism evidence="3 4">
    <name type="scientific">Pseudoduganella ginsengisoli</name>
    <dbReference type="NCBI Taxonomy" id="1462440"/>
    <lineage>
        <taxon>Bacteria</taxon>
        <taxon>Pseudomonadati</taxon>
        <taxon>Pseudomonadota</taxon>
        <taxon>Betaproteobacteria</taxon>
        <taxon>Burkholderiales</taxon>
        <taxon>Oxalobacteraceae</taxon>
        <taxon>Telluria group</taxon>
        <taxon>Pseudoduganella</taxon>
    </lineage>
</organism>
<dbReference type="EMBL" id="WNLA01000002">
    <property type="protein sequence ID" value="MTW01572.1"/>
    <property type="molecule type" value="Genomic_DNA"/>
</dbReference>
<dbReference type="Pfam" id="PF13692">
    <property type="entry name" value="Glyco_trans_1_4"/>
    <property type="match status" value="1"/>
</dbReference>
<feature type="region of interest" description="Disordered" evidence="1">
    <location>
        <begin position="761"/>
        <end position="803"/>
    </location>
</feature>
<dbReference type="SUPFAM" id="SSF51445">
    <property type="entry name" value="(Trans)glycosidases"/>
    <property type="match status" value="1"/>
</dbReference>
<comment type="caution">
    <text evidence="3">The sequence shown here is derived from an EMBL/GenBank/DDBJ whole genome shotgun (WGS) entry which is preliminary data.</text>
</comment>
<dbReference type="Pfam" id="PF13450">
    <property type="entry name" value="NAD_binding_8"/>
    <property type="match status" value="1"/>
</dbReference>
<accession>A0A6L6PXZ8</accession>
<dbReference type="GO" id="GO:0016491">
    <property type="term" value="F:oxidoreductase activity"/>
    <property type="evidence" value="ECO:0007669"/>
    <property type="project" value="InterPro"/>
</dbReference>
<dbReference type="Gene3D" id="3.50.50.60">
    <property type="entry name" value="FAD/NAD(P)-binding domain"/>
    <property type="match status" value="1"/>
</dbReference>
<dbReference type="Proteomes" id="UP000484015">
    <property type="component" value="Unassembled WGS sequence"/>
</dbReference>
<feature type="region of interest" description="Disordered" evidence="1">
    <location>
        <begin position="1282"/>
        <end position="1313"/>
    </location>
</feature>
<feature type="compositionally biased region" description="Low complexity" evidence="1">
    <location>
        <begin position="792"/>
        <end position="803"/>
    </location>
</feature>
<sequence length="1313" mass="146388">MQSPSPSPFASFWQAGYEGADHINHAGHAQDMNAVTGHLDRAREDYEKLAEFGIRTVRESIGWRLVEKDGVFDFSIIEGRAKAAQELGLQSCWTFFHYGMPADIDLYAPEFIERFARYCKAAAEFLAPYVGEAPVYSPINEISFMCWGLSVHMFRHKNMHHPDAGGEGKRQLVRAAIAGCDAIRAVAPGARFLQCDPIIHVVAPEGHPEWAEQARNWRASQFEAWDMLCGRRDPELGGADRYLDIIGCNYYHSNQWESGTNERLWWHLDHPRREPLHEILHELQQRYGRPLMLAETSHVGSGRGDWIRETAEQAAMAIERGVDFHGICLYPAIDRPDWENAAHWHRSGLWDVECGIQGPPSTSLDRVLVAPYATALKQAQRLTSALCEYHAPSGLQRERAMQTMIVFSHLRWDFVWQRPQHLLSHLAKYYRILFVEEPVHEDGPPELKTRQPAPNITVCQPHTPLHVTGFHDDQIPLLLPMMDDLAPDGEEVIAWFYTPMALPLLQPLRAGLVVYDCMDELSAFRNPPKQLLQRETALLNIADIVFTGGPSLYEAKRQRHTNVHCFPSSVDAVHFEQALDRSNGHPLHEHIGRPRLGYYGVIDERLDADLLAALADAHSDWEIVMVGPVVKIDPASLPQRRNIHYLGQQSYKALPQFLAGWDVCLMPFALNEATRFISPTKVLEYMAARLPIVSTAIRDVEQPYGDIVAIGHTHEEFVAHCEAALAQSPEQTQAMAARMQEIVARTSWDATAEHMHQLIDTTPPGRRATLPGAMPQESGPAAEQGAHAALDAARTGQARAQQASTHQASINPLPVQAATQRFGCVIAGAGPTGLSAAYHLGPDTVLLERNSTVGGWCRSVQDQGFTFDHAGHIMFSNDPYVLKLYDVLLGDNQHWQMREAWVYSKQVFTRYPFQGALYGLPPDVIRECIMGAIDARYGKAEQAPPPGKDCALPGIEDCCADGTDIPAAKAANEDGAPRNFEEFIYKVWGAGIGKHFAIPYNRKLWTVPLSEMETSWLGGRVPLPDLGEIIDGALQPVPKPMGPNARFGYPKRGGFQALMNGFLPHLKGQLELNADIAQVLPDEHVVALTDGRRYQYDQLISTMPLPELVRLIGAQAPAHVQEAAHGLKHVSIRCVNIGIGREHVTDKHWIYYPEDSIFHRIFVQGNASPECNAPGGFGITCEISYSPWKPLPLTGEALIQRCIDDCIKVGMMQPDDKVITANEVDMPYAYVVYDHARARNVETVRTWLAQHDIILAGRYSEWEYYNSDHAFLAGRKAAERVLEKQAQSRPRSGRDAAAGAASAAGVRAPRAEP</sequence>
<dbReference type="SUPFAM" id="SSF53756">
    <property type="entry name" value="UDP-Glycosyltransferase/glycogen phosphorylase"/>
    <property type="match status" value="1"/>
</dbReference>
<dbReference type="PANTHER" id="PTHR21197:SF0">
    <property type="entry name" value="UDP-GALACTOPYRANOSE MUTASE"/>
    <property type="match status" value="1"/>
</dbReference>
<evidence type="ECO:0000259" key="2">
    <source>
        <dbReference type="Pfam" id="PF01593"/>
    </source>
</evidence>
<proteinExistence type="predicted"/>
<evidence type="ECO:0000313" key="3">
    <source>
        <dbReference type="EMBL" id="MTW01572.1"/>
    </source>
</evidence>
<dbReference type="GO" id="GO:0005829">
    <property type="term" value="C:cytosol"/>
    <property type="evidence" value="ECO:0007669"/>
    <property type="project" value="TreeGrafter"/>
</dbReference>
<reference evidence="3 4" key="1">
    <citation type="submission" date="2019-11" db="EMBL/GenBank/DDBJ databases">
        <title>Type strains purchased from KCTC, JCM and DSMZ.</title>
        <authorList>
            <person name="Lu H."/>
        </authorList>
    </citation>
    <scope>NUCLEOTIDE SEQUENCE [LARGE SCALE GENOMIC DNA]</scope>
    <source>
        <strain evidence="3 4">KCTC 42409</strain>
    </source>
</reference>
<dbReference type="GO" id="GO:0050660">
    <property type="term" value="F:flavin adenine dinucleotide binding"/>
    <property type="evidence" value="ECO:0007669"/>
    <property type="project" value="TreeGrafter"/>
</dbReference>
<name>A0A6L6PXZ8_9BURK</name>
<dbReference type="Gene3D" id="3.40.50.2000">
    <property type="entry name" value="Glycogen Phosphorylase B"/>
    <property type="match status" value="1"/>
</dbReference>
<dbReference type="SUPFAM" id="SSF51905">
    <property type="entry name" value="FAD/NAD(P)-binding domain"/>
    <property type="match status" value="1"/>
</dbReference>
<keyword evidence="4" id="KW-1185">Reference proteome</keyword>
<dbReference type="RefSeq" id="WP_155437961.1">
    <property type="nucleotide sequence ID" value="NZ_WNLA01000002.1"/>
</dbReference>
<feature type="compositionally biased region" description="Low complexity" evidence="1">
    <location>
        <begin position="1295"/>
        <end position="1313"/>
    </location>
</feature>
<evidence type="ECO:0000256" key="1">
    <source>
        <dbReference type="SAM" id="MobiDB-lite"/>
    </source>
</evidence>
<protein>
    <submittedName>
        <fullName evidence="3">NAD(P)-binding protein</fullName>
    </submittedName>
</protein>
<dbReference type="Gene3D" id="3.20.20.80">
    <property type="entry name" value="Glycosidases"/>
    <property type="match status" value="1"/>
</dbReference>
<dbReference type="PANTHER" id="PTHR21197">
    <property type="entry name" value="UDP-GALACTOPYRANOSE MUTASE"/>
    <property type="match status" value="1"/>
</dbReference>
<dbReference type="InterPro" id="IPR036188">
    <property type="entry name" value="FAD/NAD-bd_sf"/>
</dbReference>
<dbReference type="Pfam" id="PF01593">
    <property type="entry name" value="Amino_oxidase"/>
    <property type="match status" value="1"/>
</dbReference>
<evidence type="ECO:0000313" key="4">
    <source>
        <dbReference type="Proteomes" id="UP000484015"/>
    </source>
</evidence>
<gene>
    <name evidence="3" type="ORF">GM668_05660</name>
</gene>
<dbReference type="OrthoDB" id="9816564at2"/>